<dbReference type="RefSeq" id="WP_305109368.1">
    <property type="nucleotide sequence ID" value="NZ_JAUTWS010000333.1"/>
</dbReference>
<dbReference type="InterPro" id="IPR015813">
    <property type="entry name" value="Pyrv/PenolPyrv_kinase-like_dom"/>
</dbReference>
<evidence type="ECO:0000313" key="2">
    <source>
        <dbReference type="EMBL" id="MDO9714541.1"/>
    </source>
</evidence>
<dbReference type="Proteomes" id="UP001243009">
    <property type="component" value="Unassembled WGS sequence"/>
</dbReference>
<dbReference type="Pfam" id="PF13714">
    <property type="entry name" value="PEP_mutase"/>
    <property type="match status" value="1"/>
</dbReference>
<dbReference type="PANTHER" id="PTHR42905:SF16">
    <property type="entry name" value="CARBOXYPHOSPHONOENOLPYRUVATE PHOSPHONOMUTASE-LIKE PROTEIN (AFU_ORTHOLOGUE AFUA_5G07230)"/>
    <property type="match status" value="1"/>
</dbReference>
<feature type="compositionally biased region" description="Basic residues" evidence="1">
    <location>
        <begin position="1"/>
        <end position="12"/>
    </location>
</feature>
<protein>
    <submittedName>
        <fullName evidence="2">Isocitrate lyase/phosphoenolpyruvate mutase family protein</fullName>
    </submittedName>
</protein>
<keyword evidence="2" id="KW-0456">Lyase</keyword>
<gene>
    <name evidence="2" type="ORF">Q7A36_40060</name>
</gene>
<comment type="caution">
    <text evidence="2">The sequence shown here is derived from an EMBL/GenBank/DDBJ whole genome shotgun (WGS) entry which is preliminary data.</text>
</comment>
<proteinExistence type="predicted"/>
<reference evidence="2 3" key="1">
    <citation type="submission" date="2023-08" db="EMBL/GenBank/DDBJ databases">
        <title>The draft genome sequence of Paracraurococcus sp. LOR1-02.</title>
        <authorList>
            <person name="Kingkaew E."/>
            <person name="Tanasupawat S."/>
        </authorList>
    </citation>
    <scope>NUCLEOTIDE SEQUENCE [LARGE SCALE GENOMIC DNA]</scope>
    <source>
        <strain evidence="2 3">LOR1-02</strain>
    </source>
</reference>
<accession>A0ABT9EEA0</accession>
<organism evidence="2 3">
    <name type="scientific">Paracraurococcus lichenis</name>
    <dbReference type="NCBI Taxonomy" id="3064888"/>
    <lineage>
        <taxon>Bacteria</taxon>
        <taxon>Pseudomonadati</taxon>
        <taxon>Pseudomonadota</taxon>
        <taxon>Alphaproteobacteria</taxon>
        <taxon>Acetobacterales</taxon>
        <taxon>Roseomonadaceae</taxon>
        <taxon>Paracraurococcus</taxon>
    </lineage>
</organism>
<dbReference type="SUPFAM" id="SSF51621">
    <property type="entry name" value="Phosphoenolpyruvate/pyruvate domain"/>
    <property type="match status" value="1"/>
</dbReference>
<dbReference type="InterPro" id="IPR040442">
    <property type="entry name" value="Pyrv_kinase-like_dom_sf"/>
</dbReference>
<feature type="region of interest" description="Disordered" evidence="1">
    <location>
        <begin position="1"/>
        <end position="40"/>
    </location>
</feature>
<dbReference type="EMBL" id="JAUTWS010000333">
    <property type="protein sequence ID" value="MDO9714541.1"/>
    <property type="molecule type" value="Genomic_DNA"/>
</dbReference>
<evidence type="ECO:0000313" key="3">
    <source>
        <dbReference type="Proteomes" id="UP001243009"/>
    </source>
</evidence>
<dbReference type="Gene3D" id="6.10.250.2750">
    <property type="match status" value="1"/>
</dbReference>
<dbReference type="GO" id="GO:0016829">
    <property type="term" value="F:lyase activity"/>
    <property type="evidence" value="ECO:0007669"/>
    <property type="project" value="UniProtKB-KW"/>
</dbReference>
<evidence type="ECO:0000256" key="1">
    <source>
        <dbReference type="SAM" id="MobiDB-lite"/>
    </source>
</evidence>
<dbReference type="PANTHER" id="PTHR42905">
    <property type="entry name" value="PHOSPHOENOLPYRUVATE CARBOXYLASE"/>
    <property type="match status" value="1"/>
</dbReference>
<dbReference type="CDD" id="cd00377">
    <property type="entry name" value="ICL_PEPM"/>
    <property type="match status" value="1"/>
</dbReference>
<keyword evidence="3" id="KW-1185">Reference proteome</keyword>
<dbReference type="Gene3D" id="3.20.20.60">
    <property type="entry name" value="Phosphoenolpyruvate-binding domains"/>
    <property type="match status" value="1"/>
</dbReference>
<sequence>MLAAGKRQRPRHVPTFWGPPLDAGGGRYSRATPTNPWDADSPRMLAALGFEALATPSGAWAGTLGRRDGAVMREEALAHARAIVEATDLPMSADLERCFADEPAGVAETIHLAAGVGLAGASVEDATGRPERPLCGLEEATARVRAAAEQARSFGVFIILTARAENFLRGNPDLGDTIARLQAYEAAGADVLMAPGLPDLDAVRAVCAALSRPFKFMAGTKGKSFPVAELAAAGVKRASLATSLYRAALTGVVGAAREVKKRGSFGYVETSLYTPEVNRLMQRRGVSRRWPTRLLLAAAAWHGSAPP</sequence>
<name>A0ABT9EEA0_9PROT</name>
<dbReference type="InterPro" id="IPR039556">
    <property type="entry name" value="ICL/PEPM"/>
</dbReference>